<organism evidence="2 3">
    <name type="scientific">Subtercola lobariae</name>
    <dbReference type="NCBI Taxonomy" id="1588641"/>
    <lineage>
        <taxon>Bacteria</taxon>
        <taxon>Bacillati</taxon>
        <taxon>Actinomycetota</taxon>
        <taxon>Actinomycetes</taxon>
        <taxon>Micrococcales</taxon>
        <taxon>Microbacteriaceae</taxon>
        <taxon>Subtercola</taxon>
    </lineage>
</organism>
<sequence length="439" mass="45216">MGSFGTVSIVAGAFVVIVYAVAAVCAAYELAVRPGPRWSRRRWSATSGIALLAGAAIGLVAAWIVTGVLDLFGVDLSLAALVWVAVGFAFIAVCVCSFVGSRWPRTVISAIAIVVFAGTTAMSLNIDIGTYTTVNSVFGISPFAANTLPNLATPTSSADDNASLGSTWVAPRDQPAAGLVSEVKIPGVVSGFVARHAVVYLPPAALTEHPPALPVVIALSGQPGQPSDPLVSAHLIETLNSYAAAHHGLAPIVVSPDQLGDPDNNPMCVDGALGNSATYLTVDVVDWIAAHLPVAHESRNWGISGFSQGGTCSIQLGAAHPELFGAILDVSGELVPANGDEANTISVGFAGDRAAYLAACPENILRKHTPFASTFAVFAVGSDDDIFRPFAQQVSRAAHDAGMSVTYFEAPGSAHDYTTATYSFARGMTLLGDHFGLGS</sequence>
<comment type="caution">
    <text evidence="2">The sequence shown here is derived from an EMBL/GenBank/DDBJ whole genome shotgun (WGS) entry which is preliminary data.</text>
</comment>
<dbReference type="GO" id="GO:0016747">
    <property type="term" value="F:acyltransferase activity, transferring groups other than amino-acyl groups"/>
    <property type="evidence" value="ECO:0007669"/>
    <property type="project" value="TreeGrafter"/>
</dbReference>
<feature type="transmembrane region" description="Helical" evidence="1">
    <location>
        <begin position="6"/>
        <end position="31"/>
    </location>
</feature>
<dbReference type="AlphaFoldDB" id="A0A917B765"/>
<feature type="transmembrane region" description="Helical" evidence="1">
    <location>
        <begin position="78"/>
        <end position="100"/>
    </location>
</feature>
<gene>
    <name evidence="2" type="ORF">GCM10011399_17760</name>
</gene>
<dbReference type="SUPFAM" id="SSF53474">
    <property type="entry name" value="alpha/beta-Hydrolases"/>
    <property type="match status" value="1"/>
</dbReference>
<dbReference type="Pfam" id="PF00756">
    <property type="entry name" value="Esterase"/>
    <property type="match status" value="1"/>
</dbReference>
<evidence type="ECO:0000313" key="2">
    <source>
        <dbReference type="EMBL" id="GGF24696.1"/>
    </source>
</evidence>
<accession>A0A917B765</accession>
<feature type="transmembrane region" description="Helical" evidence="1">
    <location>
        <begin position="43"/>
        <end position="66"/>
    </location>
</feature>
<dbReference type="InterPro" id="IPR050583">
    <property type="entry name" value="Mycobacterial_A85_antigen"/>
</dbReference>
<evidence type="ECO:0000313" key="3">
    <source>
        <dbReference type="Proteomes" id="UP000598775"/>
    </source>
</evidence>
<dbReference type="Proteomes" id="UP000598775">
    <property type="component" value="Unassembled WGS sequence"/>
</dbReference>
<dbReference type="InterPro" id="IPR000801">
    <property type="entry name" value="Esterase-like"/>
</dbReference>
<protein>
    <submittedName>
        <fullName evidence="2">Esterase</fullName>
    </submittedName>
</protein>
<keyword evidence="1" id="KW-0812">Transmembrane</keyword>
<keyword evidence="1" id="KW-1133">Transmembrane helix</keyword>
<feature type="transmembrane region" description="Helical" evidence="1">
    <location>
        <begin position="107"/>
        <end position="126"/>
    </location>
</feature>
<dbReference type="PANTHER" id="PTHR48098:SF1">
    <property type="entry name" value="DIACYLGLYCEROL ACYLTRANSFERASE_MYCOLYLTRANSFERASE AG85A"/>
    <property type="match status" value="1"/>
</dbReference>
<evidence type="ECO:0000256" key="1">
    <source>
        <dbReference type="SAM" id="Phobius"/>
    </source>
</evidence>
<dbReference type="Gene3D" id="3.40.50.1820">
    <property type="entry name" value="alpha/beta hydrolase"/>
    <property type="match status" value="1"/>
</dbReference>
<keyword evidence="3" id="KW-1185">Reference proteome</keyword>
<dbReference type="PANTHER" id="PTHR48098">
    <property type="entry name" value="ENTEROCHELIN ESTERASE-RELATED"/>
    <property type="match status" value="1"/>
</dbReference>
<name>A0A917B765_9MICO</name>
<proteinExistence type="predicted"/>
<dbReference type="InterPro" id="IPR029058">
    <property type="entry name" value="AB_hydrolase_fold"/>
</dbReference>
<dbReference type="EMBL" id="BMGP01000003">
    <property type="protein sequence ID" value="GGF24696.1"/>
    <property type="molecule type" value="Genomic_DNA"/>
</dbReference>
<reference evidence="2 3" key="1">
    <citation type="journal article" date="2014" name="Int. J. Syst. Evol. Microbiol.">
        <title>Complete genome sequence of Corynebacterium casei LMG S-19264T (=DSM 44701T), isolated from a smear-ripened cheese.</title>
        <authorList>
            <consortium name="US DOE Joint Genome Institute (JGI-PGF)"/>
            <person name="Walter F."/>
            <person name="Albersmeier A."/>
            <person name="Kalinowski J."/>
            <person name="Ruckert C."/>
        </authorList>
    </citation>
    <scope>NUCLEOTIDE SEQUENCE [LARGE SCALE GENOMIC DNA]</scope>
    <source>
        <strain evidence="2 3">CGMCC 1.12976</strain>
    </source>
</reference>
<keyword evidence="1" id="KW-0472">Membrane</keyword>
<dbReference type="RefSeq" id="WP_188677043.1">
    <property type="nucleotide sequence ID" value="NZ_BMGP01000003.1"/>
</dbReference>